<dbReference type="Proteomes" id="UP000470213">
    <property type="component" value="Unassembled WGS sequence"/>
</dbReference>
<dbReference type="InterPro" id="IPR014955">
    <property type="entry name" value="DUF1826"/>
</dbReference>
<dbReference type="Pfam" id="PF08856">
    <property type="entry name" value="DUF1826"/>
    <property type="match status" value="1"/>
</dbReference>
<name>A0A7X5RM11_9ALTE</name>
<sequence length="23" mass="2606">MVHRSPPVTTNQPRIVMTLDVVD</sequence>
<dbReference type="EMBL" id="JAAAWN010000023">
    <property type="protein sequence ID" value="NDV92477.1"/>
    <property type="molecule type" value="Genomic_DNA"/>
</dbReference>
<gene>
    <name evidence="1" type="ORF">GTH32_14965</name>
</gene>
<evidence type="ECO:0000313" key="2">
    <source>
        <dbReference type="Proteomes" id="UP000470213"/>
    </source>
</evidence>
<dbReference type="AlphaFoldDB" id="A0A7X5RM11"/>
<protein>
    <submittedName>
        <fullName evidence="1">DUF1826 domain-containing protein</fullName>
    </submittedName>
</protein>
<reference evidence="1 2" key="1">
    <citation type="submission" date="2020-01" db="EMBL/GenBank/DDBJ databases">
        <authorList>
            <person name="Chen J."/>
            <person name="Zhu S."/>
            <person name="Yang J."/>
        </authorList>
    </citation>
    <scope>NUCLEOTIDE SEQUENCE [LARGE SCALE GENOMIC DNA]</scope>
    <source>
        <strain evidence="1 2">345S023</strain>
    </source>
</reference>
<comment type="caution">
    <text evidence="1">The sequence shown here is derived from an EMBL/GenBank/DDBJ whole genome shotgun (WGS) entry which is preliminary data.</text>
</comment>
<evidence type="ECO:0000313" key="1">
    <source>
        <dbReference type="EMBL" id="NDV92477.1"/>
    </source>
</evidence>
<accession>A0A7X5RM11</accession>
<proteinExistence type="predicted"/>
<organism evidence="1 2">
    <name type="scientific">Alteromonas profundi</name>
    <dbReference type="NCBI Taxonomy" id="2696062"/>
    <lineage>
        <taxon>Bacteria</taxon>
        <taxon>Pseudomonadati</taxon>
        <taxon>Pseudomonadota</taxon>
        <taxon>Gammaproteobacteria</taxon>
        <taxon>Alteromonadales</taxon>
        <taxon>Alteromonadaceae</taxon>
        <taxon>Alteromonas/Salinimonas group</taxon>
        <taxon>Alteromonas</taxon>
    </lineage>
</organism>
<keyword evidence="2" id="KW-1185">Reference proteome</keyword>